<gene>
    <name evidence="3" type="ORF">GEV02_07945</name>
</gene>
<feature type="signal peptide" evidence="1">
    <location>
        <begin position="1"/>
        <end position="19"/>
    </location>
</feature>
<organism evidence="3 4">
    <name type="scientific">Rugamonas aquatica</name>
    <dbReference type="NCBI Taxonomy" id="2743357"/>
    <lineage>
        <taxon>Bacteria</taxon>
        <taxon>Pseudomonadati</taxon>
        <taxon>Pseudomonadota</taxon>
        <taxon>Betaproteobacteria</taxon>
        <taxon>Burkholderiales</taxon>
        <taxon>Oxalobacteraceae</taxon>
        <taxon>Telluria group</taxon>
        <taxon>Rugamonas</taxon>
    </lineage>
</organism>
<evidence type="ECO:0000259" key="2">
    <source>
        <dbReference type="Pfam" id="PF13924"/>
    </source>
</evidence>
<keyword evidence="4" id="KW-1185">Reference proteome</keyword>
<feature type="domain" description="Lipocalin-like" evidence="2">
    <location>
        <begin position="32"/>
        <end position="154"/>
    </location>
</feature>
<evidence type="ECO:0000256" key="1">
    <source>
        <dbReference type="SAM" id="SignalP"/>
    </source>
</evidence>
<name>A0A6A7MZJ6_9BURK</name>
<dbReference type="Pfam" id="PF13924">
    <property type="entry name" value="Lipocalin_5"/>
    <property type="match status" value="1"/>
</dbReference>
<dbReference type="RefSeq" id="WP_152837495.1">
    <property type="nucleotide sequence ID" value="NZ_WHUG01000002.1"/>
</dbReference>
<accession>A0A6A7MZJ6</accession>
<dbReference type="InterPro" id="IPR024311">
    <property type="entry name" value="Lipocalin-like"/>
</dbReference>
<evidence type="ECO:0000313" key="3">
    <source>
        <dbReference type="EMBL" id="MQA38078.1"/>
    </source>
</evidence>
<keyword evidence="1" id="KW-0732">Signal</keyword>
<proteinExistence type="predicted"/>
<comment type="caution">
    <text evidence="3">The sequence shown here is derived from an EMBL/GenBank/DDBJ whole genome shotgun (WGS) entry which is preliminary data.</text>
</comment>
<reference evidence="3 4" key="1">
    <citation type="submission" date="2019-10" db="EMBL/GenBank/DDBJ databases">
        <title>Two novel species isolated from a subtropical stream in China.</title>
        <authorList>
            <person name="Lu H."/>
        </authorList>
    </citation>
    <scope>NUCLEOTIDE SEQUENCE [LARGE SCALE GENOMIC DNA]</scope>
    <source>
        <strain evidence="3 4">FT29W</strain>
    </source>
</reference>
<protein>
    <submittedName>
        <fullName evidence="3">Lipocalin-like domain protein</fullName>
    </submittedName>
</protein>
<dbReference type="EMBL" id="WHUG01000002">
    <property type="protein sequence ID" value="MQA38078.1"/>
    <property type="molecule type" value="Genomic_DNA"/>
</dbReference>
<sequence>MKLLNRLFCLVMWVPATQAAGAPAAPDFPLAGTWTLVAADQLLPDGTRIHDYGEAPAGLMMIDKQGRYSVQIYRTGRPHFAGGDKKNGTPAEFEAAVFGSSTHFGTVAIDSEARTLTFSIANAAFSNWEGTQQKRAYELNGDELSYRVPARPDGHIPLSVWRRAR</sequence>
<dbReference type="AlphaFoldDB" id="A0A6A7MZJ6"/>
<feature type="chain" id="PRO_5025483701" evidence="1">
    <location>
        <begin position="20"/>
        <end position="165"/>
    </location>
</feature>
<dbReference type="Proteomes" id="UP000440498">
    <property type="component" value="Unassembled WGS sequence"/>
</dbReference>
<evidence type="ECO:0000313" key="4">
    <source>
        <dbReference type="Proteomes" id="UP000440498"/>
    </source>
</evidence>